<evidence type="ECO:0000256" key="4">
    <source>
        <dbReference type="ARBA" id="ARBA00022475"/>
    </source>
</evidence>
<keyword evidence="5 8" id="KW-0812">Transmembrane</keyword>
<accession>J3TZ90</accession>
<evidence type="ECO:0000256" key="5">
    <source>
        <dbReference type="ARBA" id="ARBA00022692"/>
    </source>
</evidence>
<dbReference type="RefSeq" id="WP_014889112.1">
    <property type="nucleotide sequence ID" value="NC_018420.1"/>
</dbReference>
<dbReference type="GO" id="GO:0098797">
    <property type="term" value="C:plasma membrane protein complex"/>
    <property type="evidence" value="ECO:0007669"/>
    <property type="project" value="TreeGrafter"/>
</dbReference>
<dbReference type="InterPro" id="IPR051447">
    <property type="entry name" value="Lipoprotein-release_system"/>
</dbReference>
<feature type="transmembrane region" description="Helical" evidence="8">
    <location>
        <begin position="364"/>
        <end position="386"/>
    </location>
</feature>
<dbReference type="AlphaFoldDB" id="J3TZ90"/>
<reference evidence="11 12" key="1">
    <citation type="journal article" date="2012" name="Mol. Biol. Evol.">
        <title>Genome reduction and co-evolution between the primary and secondary bacterial symbionts of psyllids.</title>
        <authorList>
            <person name="Sloan D.B."/>
            <person name="Moran N.A."/>
        </authorList>
    </citation>
    <scope>NUCLEOTIDE SEQUENCE [LARGE SCALE GENOMIC DNA]</scope>
    <source>
        <strain evidence="11">Hcub_S</strain>
    </source>
</reference>
<dbReference type="OrthoDB" id="9808461at2"/>
<evidence type="ECO:0000256" key="7">
    <source>
        <dbReference type="ARBA" id="ARBA00023136"/>
    </source>
</evidence>
<dbReference type="STRING" id="134287.A35E_00526"/>
<dbReference type="GO" id="GO:0044874">
    <property type="term" value="P:lipoprotein localization to outer membrane"/>
    <property type="evidence" value="ECO:0007669"/>
    <property type="project" value="TreeGrafter"/>
</dbReference>
<keyword evidence="3" id="KW-0813">Transport</keyword>
<evidence type="ECO:0000256" key="6">
    <source>
        <dbReference type="ARBA" id="ARBA00022989"/>
    </source>
</evidence>
<feature type="transmembrane region" description="Helical" evidence="8">
    <location>
        <begin position="25"/>
        <end position="48"/>
    </location>
</feature>
<dbReference type="InterPro" id="IPR003838">
    <property type="entry name" value="ABC3_permease_C"/>
</dbReference>
<dbReference type="GO" id="GO:0042953">
    <property type="term" value="P:lipoprotein transport"/>
    <property type="evidence" value="ECO:0007669"/>
    <property type="project" value="InterPro"/>
</dbReference>
<name>J3TZ90_9ENTR</name>
<dbReference type="EMBL" id="CP003547">
    <property type="protein sequence ID" value="AFP85815.1"/>
    <property type="molecule type" value="Genomic_DNA"/>
</dbReference>
<dbReference type="InterPro" id="IPR025857">
    <property type="entry name" value="MacB_PCD"/>
</dbReference>
<dbReference type="NCBIfam" id="TIGR02212">
    <property type="entry name" value="lolCE"/>
    <property type="match status" value="1"/>
</dbReference>
<dbReference type="PANTHER" id="PTHR30489:SF8">
    <property type="entry name" value="LIPOPROTEIN-RELEASING SYSTEM TRANSMEMBRANE PROTEIN LOLC"/>
    <property type="match status" value="1"/>
</dbReference>
<evidence type="ECO:0000313" key="12">
    <source>
        <dbReference type="Proteomes" id="UP000003937"/>
    </source>
</evidence>
<comment type="subcellular location">
    <subcellularLocation>
        <location evidence="1">Cell membrane</location>
        <topology evidence="1">Multi-pass membrane protein</topology>
    </subcellularLocation>
</comment>
<evidence type="ECO:0000259" key="9">
    <source>
        <dbReference type="Pfam" id="PF02687"/>
    </source>
</evidence>
<dbReference type="Pfam" id="PF12704">
    <property type="entry name" value="MacB_PCD"/>
    <property type="match status" value="1"/>
</dbReference>
<dbReference type="Proteomes" id="UP000003937">
    <property type="component" value="Chromosome"/>
</dbReference>
<keyword evidence="6 8" id="KW-1133">Transmembrane helix</keyword>
<keyword evidence="7 8" id="KW-0472">Membrane</keyword>
<evidence type="ECO:0000256" key="3">
    <source>
        <dbReference type="ARBA" id="ARBA00022448"/>
    </source>
</evidence>
<evidence type="ECO:0000313" key="11">
    <source>
        <dbReference type="EMBL" id="AFP85815.1"/>
    </source>
</evidence>
<comment type="similarity">
    <text evidence="2">Belongs to the ABC-4 integral membrane protein family. LolC/E subfamily.</text>
</comment>
<dbReference type="Pfam" id="PF02687">
    <property type="entry name" value="FtsX"/>
    <property type="match status" value="1"/>
</dbReference>
<organism evidence="11 12">
    <name type="scientific">secondary endosymbiont of Heteropsylla cubana</name>
    <dbReference type="NCBI Taxonomy" id="134287"/>
    <lineage>
        <taxon>Bacteria</taxon>
        <taxon>Pseudomonadati</taxon>
        <taxon>Pseudomonadota</taxon>
        <taxon>Gammaproteobacteria</taxon>
        <taxon>Enterobacterales</taxon>
        <taxon>Enterobacteriaceae</taxon>
        <taxon>aphid secondary symbionts</taxon>
    </lineage>
</organism>
<evidence type="ECO:0000259" key="10">
    <source>
        <dbReference type="Pfam" id="PF12704"/>
    </source>
</evidence>
<gene>
    <name evidence="11" type="ORF">A35E_00526</name>
</gene>
<dbReference type="HOGENOM" id="CLU_000604_8_1_6"/>
<protein>
    <submittedName>
        <fullName evidence="11">Lipoprotein releasing system, transmembrane protein, LolC/E family</fullName>
    </submittedName>
</protein>
<evidence type="ECO:0000256" key="2">
    <source>
        <dbReference type="ARBA" id="ARBA00005236"/>
    </source>
</evidence>
<dbReference type="InterPro" id="IPR011925">
    <property type="entry name" value="LolCE_TM"/>
</dbReference>
<sequence length="397" mass="43889" precursor="true">MYQPVVLYIGMRYVLGRGADRFFRVISWFSTIAITFGVMAIITVLSVMNGFEHELESKILDFIPHALLTTSYGHIDSHYIPDVIKDTFLGITPITVGDIVIQSTRGLSIGVMLGVNPKDPEPLASYVVEGCLNNLIPGQYRVILGNELAAILGVKCCDKVRLIFPGANQFTAIGRIPNQRLFTVIGIFSAKSEVDCYQLLVNQSDASRLMGYPSGYISGWRLWLEKPLSVDKINTQLLPGGLVWKDWRERKGALFQAMRLEKNIMSLLLSLIVGVAAFNILTSVGLFVIEKKSEIAILQTQGLTRRQVMLIFIIQGSITGIIGAFLGTTIGILVATHINRLILIFEVLIDGRALPVVIEPLQVITIMLSAMLLAIIATIYPSWYAATIYPAEALRYV</sequence>
<dbReference type="PATRIC" id="fig|134287.3.peg.499"/>
<keyword evidence="11" id="KW-0449">Lipoprotein</keyword>
<proteinExistence type="inferred from homology"/>
<feature type="domain" description="MacB-like periplasmic core" evidence="10">
    <location>
        <begin position="28"/>
        <end position="231"/>
    </location>
</feature>
<feature type="transmembrane region" description="Helical" evidence="8">
    <location>
        <begin position="309"/>
        <end position="334"/>
    </location>
</feature>
<evidence type="ECO:0000256" key="1">
    <source>
        <dbReference type="ARBA" id="ARBA00004651"/>
    </source>
</evidence>
<feature type="domain" description="ABC3 transporter permease C-terminal" evidence="9">
    <location>
        <begin position="268"/>
        <end position="390"/>
    </location>
</feature>
<dbReference type="NCBIfam" id="NF008076">
    <property type="entry name" value="PRK10814.1"/>
    <property type="match status" value="1"/>
</dbReference>
<dbReference type="KEGG" id="sehc:A35E_00526"/>
<keyword evidence="4" id="KW-1003">Cell membrane</keyword>
<feature type="transmembrane region" description="Helical" evidence="8">
    <location>
        <begin position="267"/>
        <end position="289"/>
    </location>
</feature>
<evidence type="ECO:0000256" key="8">
    <source>
        <dbReference type="SAM" id="Phobius"/>
    </source>
</evidence>
<dbReference type="PANTHER" id="PTHR30489">
    <property type="entry name" value="LIPOPROTEIN-RELEASING SYSTEM TRANSMEMBRANE PROTEIN LOLE"/>
    <property type="match status" value="1"/>
</dbReference>
<keyword evidence="12" id="KW-1185">Reference proteome</keyword>